<evidence type="ECO:0000313" key="1">
    <source>
        <dbReference type="EMBL" id="GAL75828.1"/>
    </source>
</evidence>
<accession>A0A090WHW3</accession>
<comment type="caution">
    <text evidence="1">The sequence shown here is derived from an EMBL/GenBank/DDBJ whole genome shotgun (WGS) entry which is preliminary data.</text>
</comment>
<dbReference type="AlphaFoldDB" id="A0A090WHW3"/>
<gene>
    <name evidence="1" type="ORF">JCM19275_1711</name>
</gene>
<evidence type="ECO:0000313" key="2">
    <source>
        <dbReference type="Proteomes" id="UP000029647"/>
    </source>
</evidence>
<organism evidence="1 2">
    <name type="scientific">Nonlabens ulvanivorans</name>
    <name type="common">Persicivirga ulvanivorans</name>
    <dbReference type="NCBI Taxonomy" id="906888"/>
    <lineage>
        <taxon>Bacteria</taxon>
        <taxon>Pseudomonadati</taxon>
        <taxon>Bacteroidota</taxon>
        <taxon>Flavobacteriia</taxon>
        <taxon>Flavobacteriales</taxon>
        <taxon>Flavobacteriaceae</taxon>
        <taxon>Nonlabens</taxon>
    </lineage>
</organism>
<name>A0A090WHW3_NONUL</name>
<sequence length="328" mass="38098">MLSLICENRKYDASSRDDYRTLSRKLPKTKSVIQHLADVLEISYDAAYRRIQGKAKLDIEESMKLAKVGQFSLDQIMTSQQDLTALGTATDTINSIESLEKYFKDMETNLKAAGKEDVEWIYSAKDIPVFHHFNDSLLGRFKIYVWLHLLDDTMEGKRFADFHLPLSIKEQIKINKSLFEQFKRVEIWNDTTISSSLQQIHFYHEAGYIDHDTAKVLCNDLRELLKNASADLLQESYSIYYHELLLMSNNAVVRKKGIPVAGFVTMTMLGYIRFSGSNILNRMNDFFKHQIRQSTSIKDSSLKERSIFFNKMEQKINALEKSLERFNL</sequence>
<reference evidence="1 2" key="1">
    <citation type="journal article" date="2014" name="Genome Announc.">
        <title>Draft Genome Sequences of Marine Flavobacterium Nonlabens Strains NR17, NR24, NR27, NR32, NR33, and Ara13.</title>
        <authorList>
            <person name="Nakanishi M."/>
            <person name="Meirelles P."/>
            <person name="Suzuki R."/>
            <person name="Takatani N."/>
            <person name="Mino S."/>
            <person name="Suda W."/>
            <person name="Oshima K."/>
            <person name="Hattori M."/>
            <person name="Ohkuma M."/>
            <person name="Hosokawa M."/>
            <person name="Miyashita K."/>
            <person name="Thompson F.L."/>
            <person name="Niwa A."/>
            <person name="Sawabe T."/>
            <person name="Sawabe T."/>
        </authorList>
    </citation>
    <scope>NUCLEOTIDE SEQUENCE [LARGE SCALE GENOMIC DNA]</scope>
    <source>
        <strain evidence="2">JCM19275</strain>
    </source>
</reference>
<proteinExistence type="predicted"/>
<dbReference type="Proteomes" id="UP000029647">
    <property type="component" value="Unassembled WGS sequence"/>
</dbReference>
<dbReference type="EMBL" id="BBNT01000006">
    <property type="protein sequence ID" value="GAL75828.1"/>
    <property type="molecule type" value="Genomic_DNA"/>
</dbReference>
<protein>
    <recommendedName>
        <fullName evidence="3">Transcription regulator BetR N-terminal domain-containing protein</fullName>
    </recommendedName>
</protein>
<evidence type="ECO:0008006" key="3">
    <source>
        <dbReference type="Google" id="ProtNLM"/>
    </source>
</evidence>